<evidence type="ECO:0000313" key="3">
    <source>
        <dbReference type="Proteomes" id="UP000285596"/>
    </source>
</evidence>
<comment type="caution">
    <text evidence="2">The sequence shown here is derived from an EMBL/GenBank/DDBJ whole genome shotgun (WGS) entry which is preliminary data.</text>
</comment>
<evidence type="ECO:0008006" key="4">
    <source>
        <dbReference type="Google" id="ProtNLM"/>
    </source>
</evidence>
<sequence>MRRTCRHGVARRRASWRDLAAAVVAAVGIPLMGGCGIPDSDVVEAGGPATVEAFLNRDADMLLFFRSSDGGLSPVIREVRPSAGFGDDYIEPGAADRGPSGPAGPAPTEKVVLALLSGPGEADRAAGLTTALPAVREKGTVTVEVSSDGGVTARLPLAVQGLDATAVRQLTCTIAYNQTEDGRGVVTLRGQDGAQRSGSCGLAPGASG</sequence>
<proteinExistence type="predicted"/>
<evidence type="ECO:0000256" key="1">
    <source>
        <dbReference type="SAM" id="MobiDB-lite"/>
    </source>
</evidence>
<accession>A0A423UWA1</accession>
<evidence type="ECO:0000313" key="2">
    <source>
        <dbReference type="EMBL" id="ROV66624.1"/>
    </source>
</evidence>
<protein>
    <recommendedName>
        <fullName evidence="4">GerMN domain-containing protein</fullName>
    </recommendedName>
</protein>
<dbReference type="EMBL" id="QWFA01000114">
    <property type="protein sequence ID" value="ROV66624.1"/>
    <property type="molecule type" value="Genomic_DNA"/>
</dbReference>
<organism evidence="2 3">
    <name type="scientific">Streptomyces globisporus</name>
    <dbReference type="NCBI Taxonomy" id="1908"/>
    <lineage>
        <taxon>Bacteria</taxon>
        <taxon>Bacillati</taxon>
        <taxon>Actinomycetota</taxon>
        <taxon>Actinomycetes</taxon>
        <taxon>Kitasatosporales</taxon>
        <taxon>Streptomycetaceae</taxon>
        <taxon>Streptomyces</taxon>
    </lineage>
</organism>
<dbReference type="RefSeq" id="WP_118904666.1">
    <property type="nucleotide sequence ID" value="NZ_QWFA01000114.1"/>
</dbReference>
<dbReference type="PROSITE" id="PS51257">
    <property type="entry name" value="PROKAR_LIPOPROTEIN"/>
    <property type="match status" value="1"/>
</dbReference>
<gene>
    <name evidence="2" type="ORF">D3105_21140</name>
</gene>
<reference evidence="2 3" key="1">
    <citation type="submission" date="2018-08" db="EMBL/GenBank/DDBJ databases">
        <title>Streptomyces globisporus 1912-4Crt, whole genome shotgun sequence.</title>
        <authorList>
            <person name="Matselyukh B."/>
        </authorList>
    </citation>
    <scope>NUCLEOTIDE SEQUENCE [LARGE SCALE GENOMIC DNA]</scope>
    <source>
        <strain evidence="2 3">1912-4Crt</strain>
    </source>
</reference>
<name>A0A423UWA1_STRGL</name>
<dbReference type="AlphaFoldDB" id="A0A423UWA1"/>
<feature type="region of interest" description="Disordered" evidence="1">
    <location>
        <begin position="87"/>
        <end position="107"/>
    </location>
</feature>
<dbReference type="Proteomes" id="UP000285596">
    <property type="component" value="Unassembled WGS sequence"/>
</dbReference>